<protein>
    <submittedName>
        <fullName evidence="2">Uncharacterized protein</fullName>
    </submittedName>
</protein>
<evidence type="ECO:0000256" key="1">
    <source>
        <dbReference type="SAM" id="Coils"/>
    </source>
</evidence>
<name>A0A108U721_9GAMM</name>
<proteinExistence type="predicted"/>
<dbReference type="AlphaFoldDB" id="A0A108U721"/>
<feature type="coiled-coil region" evidence="1">
    <location>
        <begin position="38"/>
        <end position="65"/>
    </location>
</feature>
<keyword evidence="3" id="KW-1185">Reference proteome</keyword>
<keyword evidence="1" id="KW-0175">Coiled coil</keyword>
<accession>A0A108U721</accession>
<evidence type="ECO:0000313" key="3">
    <source>
        <dbReference type="Proteomes" id="UP000023435"/>
    </source>
</evidence>
<dbReference type="EMBL" id="JAJA02000001">
    <property type="protein sequence ID" value="KWS03734.1"/>
    <property type="molecule type" value="Genomic_DNA"/>
</dbReference>
<evidence type="ECO:0000313" key="2">
    <source>
        <dbReference type="EMBL" id="KWS03734.1"/>
    </source>
</evidence>
<dbReference type="Proteomes" id="UP000023435">
    <property type="component" value="Unassembled WGS sequence"/>
</dbReference>
<reference evidence="2 3" key="1">
    <citation type="journal article" date="2014" name="Genome Announc.">
        <title>Draft Genome Sequence of Lysobacter capsici AZ78, a Bacterium Antagonistic to Plant-Pathogenic Oomycetes.</title>
        <authorList>
            <person name="Puopolo G."/>
            <person name="Sonego P."/>
            <person name="Engelen K."/>
            <person name="Pertot I."/>
        </authorList>
    </citation>
    <scope>NUCLEOTIDE SEQUENCE [LARGE SCALE GENOMIC DNA]</scope>
    <source>
        <strain evidence="2 3">AZ78</strain>
    </source>
</reference>
<sequence length="88" mass="9540">MSNSKVATAITAGLRAILLYIRPAESVEKIAAQLHATHGRLLDARERHNAEAKAAEEKAAVMIRKAISMRAEAGRAHRVASRLNDLLS</sequence>
<organism evidence="2 3">
    <name type="scientific">Lysobacter capsici AZ78</name>
    <dbReference type="NCBI Taxonomy" id="1444315"/>
    <lineage>
        <taxon>Bacteria</taxon>
        <taxon>Pseudomonadati</taxon>
        <taxon>Pseudomonadota</taxon>
        <taxon>Gammaproteobacteria</taxon>
        <taxon>Lysobacterales</taxon>
        <taxon>Lysobacteraceae</taxon>
        <taxon>Lysobacter</taxon>
    </lineage>
</organism>
<comment type="caution">
    <text evidence="2">The sequence shown here is derived from an EMBL/GenBank/DDBJ whole genome shotgun (WGS) entry which is preliminary data.</text>
</comment>
<gene>
    <name evidence="2" type="ORF">AZ78_1283</name>
</gene>
<dbReference type="RefSeq" id="WP_036109975.1">
    <property type="nucleotide sequence ID" value="NZ_JAJA02000001.1"/>
</dbReference>